<comment type="caution">
    <text evidence="2">The sequence shown here is derived from an EMBL/GenBank/DDBJ whole genome shotgun (WGS) entry which is preliminary data.</text>
</comment>
<name>A0A1D1UR50_RAMVA</name>
<feature type="transmembrane region" description="Helical" evidence="1">
    <location>
        <begin position="91"/>
        <end position="107"/>
    </location>
</feature>
<feature type="transmembrane region" description="Helical" evidence="1">
    <location>
        <begin position="142"/>
        <end position="165"/>
    </location>
</feature>
<evidence type="ECO:0000313" key="3">
    <source>
        <dbReference type="Proteomes" id="UP000186922"/>
    </source>
</evidence>
<keyword evidence="3" id="KW-1185">Reference proteome</keyword>
<gene>
    <name evidence="2" type="primary">RvY_04292-1</name>
    <name evidence="2" type="synonym">RvY_04292.1</name>
    <name evidence="2" type="ORF">RvY_04292</name>
</gene>
<dbReference type="Proteomes" id="UP000186922">
    <property type="component" value="Unassembled WGS sequence"/>
</dbReference>
<proteinExistence type="predicted"/>
<dbReference type="AlphaFoldDB" id="A0A1D1UR50"/>
<keyword evidence="1" id="KW-0472">Membrane</keyword>
<keyword evidence="1" id="KW-1133">Transmembrane helix</keyword>
<evidence type="ECO:0000313" key="2">
    <source>
        <dbReference type="EMBL" id="GAU92179.1"/>
    </source>
</evidence>
<reference evidence="2 3" key="1">
    <citation type="journal article" date="2016" name="Nat. Commun.">
        <title>Extremotolerant tardigrade genome and improved radiotolerance of human cultured cells by tardigrade-unique protein.</title>
        <authorList>
            <person name="Hashimoto T."/>
            <person name="Horikawa D.D."/>
            <person name="Saito Y."/>
            <person name="Kuwahara H."/>
            <person name="Kozuka-Hata H."/>
            <person name="Shin-I T."/>
            <person name="Minakuchi Y."/>
            <person name="Ohishi K."/>
            <person name="Motoyama A."/>
            <person name="Aizu T."/>
            <person name="Enomoto A."/>
            <person name="Kondo K."/>
            <person name="Tanaka S."/>
            <person name="Hara Y."/>
            <person name="Koshikawa S."/>
            <person name="Sagara H."/>
            <person name="Miura T."/>
            <person name="Yokobori S."/>
            <person name="Miyagawa K."/>
            <person name="Suzuki Y."/>
            <person name="Kubo T."/>
            <person name="Oyama M."/>
            <person name="Kohara Y."/>
            <person name="Fujiyama A."/>
            <person name="Arakawa K."/>
            <person name="Katayama T."/>
            <person name="Toyoda A."/>
            <person name="Kunieda T."/>
        </authorList>
    </citation>
    <scope>NUCLEOTIDE SEQUENCE [LARGE SCALE GENOMIC DNA]</scope>
    <source>
        <strain evidence="2 3">YOKOZUNA-1</strain>
    </source>
</reference>
<evidence type="ECO:0000256" key="1">
    <source>
        <dbReference type="SAM" id="Phobius"/>
    </source>
</evidence>
<keyword evidence="1" id="KW-0812">Transmembrane</keyword>
<feature type="transmembrane region" description="Helical" evidence="1">
    <location>
        <begin position="49"/>
        <end position="71"/>
    </location>
</feature>
<organism evidence="2 3">
    <name type="scientific">Ramazzottius varieornatus</name>
    <name type="common">Water bear</name>
    <name type="synonym">Tardigrade</name>
    <dbReference type="NCBI Taxonomy" id="947166"/>
    <lineage>
        <taxon>Eukaryota</taxon>
        <taxon>Metazoa</taxon>
        <taxon>Ecdysozoa</taxon>
        <taxon>Tardigrada</taxon>
        <taxon>Eutardigrada</taxon>
        <taxon>Parachela</taxon>
        <taxon>Hypsibioidea</taxon>
        <taxon>Ramazzottiidae</taxon>
        <taxon>Ramazzottius</taxon>
    </lineage>
</organism>
<accession>A0A1D1UR50</accession>
<feature type="transmembrane region" description="Helical" evidence="1">
    <location>
        <begin position="267"/>
        <end position="291"/>
    </location>
</feature>
<feature type="transmembrane region" description="Helical" evidence="1">
    <location>
        <begin position="185"/>
        <end position="218"/>
    </location>
</feature>
<dbReference type="EMBL" id="BDGG01000002">
    <property type="protein sequence ID" value="GAU92179.1"/>
    <property type="molecule type" value="Genomic_DNA"/>
</dbReference>
<sequence>MEIVESQFLNGWFFRYLKVSGIYFYGQPKVWQQKLPLAGRKRDFVPDMLQAVSAVCCSLLIIAMLADYALFYLEEIQTYDFFVVVAFINRIHYSGQVPLIFLACFVCRHRIRKLLRDVSVMASETMSLKDLQIWRNRNSAMIVMWLALCHGFHLLFISLRTIGFLENANDTVPIFGNKGSIRAPTLIFSTLSSASVLLSLNVDLAVQVFYFSVILIMIRILHNVHQVLAQLSGHDAKVTVRTEYSMVDWAANVVIRMRQLYKRLNRAFGYIIFLNCMRDLTAMVALMSVLLETDLSVRPGETPQQHQKRASVHDLKQNIVICEFFISISNAILRWTICAYSHKQVP</sequence>
<protein>
    <submittedName>
        <fullName evidence="2">Uncharacterized protein</fullName>
    </submittedName>
</protein>